<accession>A0A645I3A5</accession>
<organism evidence="1">
    <name type="scientific">bioreactor metagenome</name>
    <dbReference type="NCBI Taxonomy" id="1076179"/>
    <lineage>
        <taxon>unclassified sequences</taxon>
        <taxon>metagenomes</taxon>
        <taxon>ecological metagenomes</taxon>
    </lineage>
</organism>
<name>A0A645I3A5_9ZZZZ</name>
<reference evidence="1" key="1">
    <citation type="submission" date="2019-08" db="EMBL/GenBank/DDBJ databases">
        <authorList>
            <person name="Kucharzyk K."/>
            <person name="Murdoch R.W."/>
            <person name="Higgins S."/>
            <person name="Loffler F."/>
        </authorList>
    </citation>
    <scope>NUCLEOTIDE SEQUENCE</scope>
</reference>
<dbReference type="EMBL" id="VSSQ01104466">
    <property type="protein sequence ID" value="MPN44939.1"/>
    <property type="molecule type" value="Genomic_DNA"/>
</dbReference>
<gene>
    <name evidence="1" type="ORF">SDC9_192506</name>
</gene>
<sequence length="51" mass="5806">MDEKITSAASAEYEVSGTKYIVTPVYNDNTQKEALEDKVRRLILSDKARKE</sequence>
<evidence type="ECO:0000313" key="1">
    <source>
        <dbReference type="EMBL" id="MPN44939.1"/>
    </source>
</evidence>
<dbReference type="AlphaFoldDB" id="A0A645I3A5"/>
<comment type="caution">
    <text evidence="1">The sequence shown here is derived from an EMBL/GenBank/DDBJ whole genome shotgun (WGS) entry which is preliminary data.</text>
</comment>
<protein>
    <submittedName>
        <fullName evidence="1">Uncharacterized protein</fullName>
    </submittedName>
</protein>
<proteinExistence type="predicted"/>